<evidence type="ECO:0000256" key="2">
    <source>
        <dbReference type="ARBA" id="ARBA00005601"/>
    </source>
</evidence>
<evidence type="ECO:0000256" key="9">
    <source>
        <dbReference type="ARBA" id="ARBA00023158"/>
    </source>
</evidence>
<name>A0A151X282_9HYME</name>
<feature type="domain" description="DNA2/NAM7 helicase helicase" evidence="12">
    <location>
        <begin position="903"/>
        <end position="980"/>
    </location>
</feature>
<dbReference type="GO" id="GO:0005737">
    <property type="term" value="C:cytoplasm"/>
    <property type="evidence" value="ECO:0007669"/>
    <property type="project" value="UniProtKB-SubCell"/>
</dbReference>
<dbReference type="Pfam" id="PF13087">
    <property type="entry name" value="AAA_12"/>
    <property type="match status" value="1"/>
</dbReference>
<dbReference type="Gene3D" id="3.40.50.300">
    <property type="entry name" value="P-loop containing nucleotide triphosphate hydrolases"/>
    <property type="match status" value="2"/>
</dbReference>
<dbReference type="PANTHER" id="PTHR45418">
    <property type="entry name" value="CANCER/TESTIS ANTIGEN 55"/>
    <property type="match status" value="1"/>
</dbReference>
<evidence type="ECO:0000256" key="5">
    <source>
        <dbReference type="ARBA" id="ARBA00022741"/>
    </source>
</evidence>
<dbReference type="GO" id="GO:0005524">
    <property type="term" value="F:ATP binding"/>
    <property type="evidence" value="ECO:0007669"/>
    <property type="project" value="UniProtKB-KW"/>
</dbReference>
<dbReference type="Proteomes" id="UP000075809">
    <property type="component" value="Unassembled WGS sequence"/>
</dbReference>
<evidence type="ECO:0000256" key="7">
    <source>
        <dbReference type="ARBA" id="ARBA00022806"/>
    </source>
</evidence>
<accession>A0A151X282</accession>
<evidence type="ECO:0000259" key="14">
    <source>
        <dbReference type="Pfam" id="PF21634"/>
    </source>
</evidence>
<keyword evidence="17" id="KW-1185">Reference proteome</keyword>
<proteinExistence type="inferred from homology"/>
<keyword evidence="4" id="KW-0963">Cytoplasm</keyword>
<evidence type="ECO:0000256" key="10">
    <source>
        <dbReference type="ARBA" id="ARBA00047984"/>
    </source>
</evidence>
<evidence type="ECO:0000256" key="3">
    <source>
        <dbReference type="ARBA" id="ARBA00012552"/>
    </source>
</evidence>
<feature type="compositionally biased region" description="Low complexity" evidence="11">
    <location>
        <begin position="667"/>
        <end position="688"/>
    </location>
</feature>
<dbReference type="GO" id="GO:0031047">
    <property type="term" value="P:regulatory ncRNA-mediated gene silencing"/>
    <property type="evidence" value="ECO:0007669"/>
    <property type="project" value="UniProtKB-KW"/>
</dbReference>
<keyword evidence="8" id="KW-0067">ATP-binding</keyword>
<evidence type="ECO:0000259" key="15">
    <source>
        <dbReference type="Pfam" id="PF21635"/>
    </source>
</evidence>
<feature type="region of interest" description="Disordered" evidence="11">
    <location>
        <begin position="666"/>
        <end position="689"/>
    </location>
</feature>
<evidence type="ECO:0000259" key="12">
    <source>
        <dbReference type="Pfam" id="PF13086"/>
    </source>
</evidence>
<dbReference type="InterPro" id="IPR047187">
    <property type="entry name" value="SF1_C_Upf1"/>
</dbReference>
<evidence type="ECO:0000256" key="8">
    <source>
        <dbReference type="ARBA" id="ARBA00022840"/>
    </source>
</evidence>
<dbReference type="Pfam" id="PF13086">
    <property type="entry name" value="AAA_11"/>
    <property type="match status" value="2"/>
</dbReference>
<dbReference type="GO" id="GO:0003724">
    <property type="term" value="F:RNA helicase activity"/>
    <property type="evidence" value="ECO:0007669"/>
    <property type="project" value="UniProtKB-EC"/>
</dbReference>
<dbReference type="GO" id="GO:0016787">
    <property type="term" value="F:hydrolase activity"/>
    <property type="evidence" value="ECO:0007669"/>
    <property type="project" value="UniProtKB-KW"/>
</dbReference>
<keyword evidence="6" id="KW-0378">Hydrolase</keyword>
<evidence type="ECO:0000313" key="17">
    <source>
        <dbReference type="Proteomes" id="UP000075809"/>
    </source>
</evidence>
<dbReference type="OrthoDB" id="6513042at2759"/>
<comment type="similarity">
    <text evidence="2">Belongs to the DNA2/NAM7 helicase family. SDE3 subfamily.</text>
</comment>
<sequence>MLSLMYNGIQYAMSYVYPKKTAKDTDEEINEVISRIELANETNTDRTEKKEEALNEEGCYYKTGSITEIFTDYILIDDSYTYEKIDDSTNNLKVGDKIHYLLYLRNPNAKPKVRKIICVIDDSWNNENINVKNDVHTYMTSRNIVAKVTKREGRIAIVEPNNIRVDLSKVRSEFIPLIGDWLMLDCLVELSNESEDWMGEILEINEIKPLRSQLNCGVISKYNPENKVGVINKDIIFYKRLCGMGYIPHVGDKVVTESIESDQGQYKWRSLTVTPLIQAPNKFIKPTTSNIPSVLDTELLKNKYGIVIDDELKFNLGIGEEGTLEVSIRNNASYAHLLQNGSFVPQKTPSQLSLVSPINTRISTVVNPSESVTYTFKCKALFVGTSEEQFIFNFKDFKITRVFHININTKNISQKFNSASIQQKKEKINLPDLNELIETTCIPGVRPSKPPAFIKIRNGIFKIPRYIWNMVFDIMQNKLSQTEREIVIGDQIPCLQRDLSFETYKNRFHILLYLEEIALILCLQTYDMKSAILRRCGDYLTLEVPGLAEKRPSLMIGDKVIVSFQWNNFKENSKYEGFIHKVKSTEIFLKFNQKFHYEYSGEDCQVSFKISSASLQRCHNAVNLALNRLGPDFLFPTQVVQKEPQFYLEEYENEEKPIDMRVRHNESISSNSSSSSITSVSDTSNNTVKRSPRISVAERLTNIKSVESSFKKTTSCTRTKMNPNFEMNLTKCANDGKTNNATISRTPNESITQINDELKPYIIQIKKRKLNWFNKKLNYYQKEAVRNIILGLARPLPYVIFGPPGTGKTVTICETILQILTIIPESRLLVATPSNSSANLITERLLDSNILKPGDLVRLIAYHCLNSNIIPEELLPYCATAKLAEEGTDNQFYHHKNGVKLNCTMSVLGRHRITIGTCNMLGILHNMGFPRGHFSHILVDEAGQATEPEIMIPLNFIHSNHGQVILAGDPMQLGPVVQSQLASFFGLGVSFLSRLLQQFPYQRDPEGFETLYDPRLVTKLVMNYRSLPEILHLSNTLFYESELQPQLSSKNSEEAKLLEMMRAELPKKEGSPPAIIFHGVNGENYQDSESPSWYNPEEAAQVYLYLLKLYKYGLEPDDIGIITPYYKQVMQIRDLLLELHLKLPKISTVEGFQGQERKVIIISAVRSCNTLVDDDVKHSLGFIASPNRLNVAITRARALLIILGNPKLLVLDPYWRSILTYCTDCGGYTGCNFLLS</sequence>
<keyword evidence="9" id="KW-0943">RNA-mediated gene silencing</keyword>
<dbReference type="InterPro" id="IPR049079">
    <property type="entry name" value="Mov-10_helical"/>
</dbReference>
<feature type="domain" description="Helicase MOV-10-like beta-barrel" evidence="14">
    <location>
        <begin position="526"/>
        <end position="600"/>
    </location>
</feature>
<dbReference type="InterPro" id="IPR041679">
    <property type="entry name" value="DNA2/NAM7-like_C"/>
</dbReference>
<reference evidence="16 17" key="1">
    <citation type="submission" date="2015-09" db="EMBL/GenBank/DDBJ databases">
        <title>Trachymyrmex zeteki WGS genome.</title>
        <authorList>
            <person name="Nygaard S."/>
            <person name="Hu H."/>
            <person name="Boomsma J."/>
            <person name="Zhang G."/>
        </authorList>
    </citation>
    <scope>NUCLEOTIDE SEQUENCE [LARGE SCALE GENOMIC DNA]</scope>
    <source>
        <strain evidence="16">Tzet28-1</strain>
        <tissue evidence="16">Whole body</tissue>
    </source>
</reference>
<dbReference type="InterPro" id="IPR049080">
    <property type="entry name" value="MOV-10-like_beta-barrel"/>
</dbReference>
<dbReference type="AlphaFoldDB" id="A0A151X282"/>
<evidence type="ECO:0000256" key="6">
    <source>
        <dbReference type="ARBA" id="ARBA00022801"/>
    </source>
</evidence>
<dbReference type="Pfam" id="PF21635">
    <property type="entry name" value="Mov-10_helical"/>
    <property type="match status" value="1"/>
</dbReference>
<dbReference type="InterPro" id="IPR041677">
    <property type="entry name" value="DNA2/NAM7_AAA_11"/>
</dbReference>
<evidence type="ECO:0000256" key="11">
    <source>
        <dbReference type="SAM" id="MobiDB-lite"/>
    </source>
</evidence>
<organism evidence="16 17">
    <name type="scientific">Mycetomoellerius zeteki</name>
    <dbReference type="NCBI Taxonomy" id="64791"/>
    <lineage>
        <taxon>Eukaryota</taxon>
        <taxon>Metazoa</taxon>
        <taxon>Ecdysozoa</taxon>
        <taxon>Arthropoda</taxon>
        <taxon>Hexapoda</taxon>
        <taxon>Insecta</taxon>
        <taxon>Pterygota</taxon>
        <taxon>Neoptera</taxon>
        <taxon>Endopterygota</taxon>
        <taxon>Hymenoptera</taxon>
        <taxon>Apocrita</taxon>
        <taxon>Aculeata</taxon>
        <taxon>Formicoidea</taxon>
        <taxon>Formicidae</taxon>
        <taxon>Myrmicinae</taxon>
        <taxon>Mycetomoellerius</taxon>
    </lineage>
</organism>
<comment type="catalytic activity">
    <reaction evidence="10">
        <text>ATP + H2O = ADP + phosphate + H(+)</text>
        <dbReference type="Rhea" id="RHEA:13065"/>
        <dbReference type="ChEBI" id="CHEBI:15377"/>
        <dbReference type="ChEBI" id="CHEBI:15378"/>
        <dbReference type="ChEBI" id="CHEBI:30616"/>
        <dbReference type="ChEBI" id="CHEBI:43474"/>
        <dbReference type="ChEBI" id="CHEBI:456216"/>
        <dbReference type="EC" id="3.6.4.13"/>
    </reaction>
</comment>
<evidence type="ECO:0000259" key="13">
    <source>
        <dbReference type="Pfam" id="PF13087"/>
    </source>
</evidence>
<dbReference type="EMBL" id="KQ982585">
    <property type="protein sequence ID" value="KYQ54330.1"/>
    <property type="molecule type" value="Genomic_DNA"/>
</dbReference>
<protein>
    <recommendedName>
        <fullName evidence="3">RNA helicase</fullName>
        <ecNumber evidence="3">3.6.4.13</ecNumber>
    </recommendedName>
</protein>
<dbReference type="Pfam" id="PF21634">
    <property type="entry name" value="MOV-10_beta-barrel"/>
    <property type="match status" value="1"/>
</dbReference>
<evidence type="ECO:0000256" key="1">
    <source>
        <dbReference type="ARBA" id="ARBA00004496"/>
    </source>
</evidence>
<gene>
    <name evidence="16" type="ORF">ALC60_06876</name>
</gene>
<feature type="domain" description="Helicase MOV-10 helical" evidence="15">
    <location>
        <begin position="461"/>
        <end position="517"/>
    </location>
</feature>
<evidence type="ECO:0000313" key="16">
    <source>
        <dbReference type="EMBL" id="KYQ54330.1"/>
    </source>
</evidence>
<keyword evidence="5" id="KW-0547">Nucleotide-binding</keyword>
<feature type="domain" description="DNA2/NAM7 helicase helicase" evidence="12">
    <location>
        <begin position="776"/>
        <end position="886"/>
    </location>
</feature>
<evidence type="ECO:0000256" key="4">
    <source>
        <dbReference type="ARBA" id="ARBA00022490"/>
    </source>
</evidence>
<keyword evidence="7 16" id="KW-0347">Helicase</keyword>
<dbReference type="CDD" id="cd18078">
    <property type="entry name" value="DEXXQc_Mov10L1"/>
    <property type="match status" value="1"/>
</dbReference>
<comment type="subcellular location">
    <subcellularLocation>
        <location evidence="1">Cytoplasm</location>
    </subcellularLocation>
</comment>
<dbReference type="STRING" id="64791.A0A151X282"/>
<dbReference type="PANTHER" id="PTHR45418:SF1">
    <property type="entry name" value="CANCER_TESTIS ANTIGEN 55"/>
    <property type="match status" value="1"/>
</dbReference>
<dbReference type="EC" id="3.6.4.13" evidence="3"/>
<dbReference type="KEGG" id="mzt:108723859"/>
<dbReference type="InterPro" id="IPR027417">
    <property type="entry name" value="P-loop_NTPase"/>
</dbReference>
<dbReference type="CDD" id="cd18808">
    <property type="entry name" value="SF1_C_Upf1"/>
    <property type="match status" value="1"/>
</dbReference>
<feature type="domain" description="DNA2/NAM7 helicase-like C-terminal" evidence="13">
    <location>
        <begin position="1012"/>
        <end position="1206"/>
    </location>
</feature>
<dbReference type="SUPFAM" id="SSF52540">
    <property type="entry name" value="P-loop containing nucleoside triphosphate hydrolases"/>
    <property type="match status" value="1"/>
</dbReference>